<dbReference type="eggNOG" id="KOG0833">
    <property type="taxonomic scope" value="Eukaryota"/>
</dbReference>
<dbReference type="NCBIfam" id="NF004064">
    <property type="entry name" value="PRK05578.1"/>
    <property type="match status" value="1"/>
</dbReference>
<dbReference type="GO" id="GO:0008270">
    <property type="term" value="F:zinc ion binding"/>
    <property type="evidence" value="ECO:0007669"/>
    <property type="project" value="UniProtKB-UniRule"/>
</dbReference>
<dbReference type="Proteomes" id="UP000006039">
    <property type="component" value="Unassembled WGS sequence"/>
</dbReference>
<dbReference type="Gene3D" id="3.40.140.10">
    <property type="entry name" value="Cytidine Deaminase, domain 2"/>
    <property type="match status" value="1"/>
</dbReference>
<dbReference type="EMBL" id="GL385402">
    <property type="protein sequence ID" value="EJT70037.1"/>
    <property type="molecule type" value="Genomic_DNA"/>
</dbReference>
<dbReference type="HOGENOM" id="CLU_097262_2_2_1"/>
<dbReference type="FunCoup" id="J3PFD5">
    <property type="interactions" value="155"/>
</dbReference>
<organism evidence="16">
    <name type="scientific">Gaeumannomyces tritici (strain R3-111a-1)</name>
    <name type="common">Wheat and barley take-all root rot fungus</name>
    <name type="synonym">Gaeumannomyces graminis var. tritici</name>
    <dbReference type="NCBI Taxonomy" id="644352"/>
    <lineage>
        <taxon>Eukaryota</taxon>
        <taxon>Fungi</taxon>
        <taxon>Dikarya</taxon>
        <taxon>Ascomycota</taxon>
        <taxon>Pezizomycotina</taxon>
        <taxon>Sordariomycetes</taxon>
        <taxon>Sordariomycetidae</taxon>
        <taxon>Magnaporthales</taxon>
        <taxon>Magnaporthaceae</taxon>
        <taxon>Gaeumannomyces</taxon>
    </lineage>
</organism>
<evidence type="ECO:0000256" key="8">
    <source>
        <dbReference type="ARBA" id="ARBA00032005"/>
    </source>
</evidence>
<dbReference type="InterPro" id="IPR002125">
    <property type="entry name" value="CMP_dCMP_dom"/>
</dbReference>
<dbReference type="VEuPathDB" id="FungiDB:GGTG_12212"/>
<dbReference type="PROSITE" id="PS51747">
    <property type="entry name" value="CYT_DCMP_DEAMINASES_2"/>
    <property type="match status" value="1"/>
</dbReference>
<comment type="cofactor">
    <cofactor evidence="1 12 13">
        <name>Zn(2+)</name>
        <dbReference type="ChEBI" id="CHEBI:29105"/>
    </cofactor>
</comment>
<evidence type="ECO:0000256" key="6">
    <source>
        <dbReference type="ARBA" id="ARBA00022801"/>
    </source>
</evidence>
<evidence type="ECO:0000256" key="2">
    <source>
        <dbReference type="ARBA" id="ARBA00003949"/>
    </source>
</evidence>
<keyword evidence="7 12" id="KW-0862">Zinc</keyword>
<feature type="binding site" evidence="11">
    <location>
        <begin position="86"/>
        <end position="92"/>
    </location>
    <ligand>
        <name>substrate</name>
    </ligand>
</feature>
<evidence type="ECO:0000256" key="5">
    <source>
        <dbReference type="ARBA" id="ARBA00022723"/>
    </source>
</evidence>
<keyword evidence="5 12" id="KW-0479">Metal-binding</keyword>
<evidence type="ECO:0000256" key="10">
    <source>
        <dbReference type="PIRSR" id="PIRSR606262-1"/>
    </source>
</evidence>
<dbReference type="GeneID" id="20352670"/>
<feature type="binding site" evidence="12">
    <location>
        <position position="133"/>
    </location>
    <ligand>
        <name>Zn(2+)</name>
        <dbReference type="ChEBI" id="CHEBI:29105"/>
        <note>catalytic</note>
    </ligand>
</feature>
<dbReference type="AlphaFoldDB" id="J3PFD5"/>
<evidence type="ECO:0000313" key="18">
    <source>
        <dbReference type="Proteomes" id="UP000006039"/>
    </source>
</evidence>
<evidence type="ECO:0000313" key="17">
    <source>
        <dbReference type="EnsemblFungi" id="EJT70037"/>
    </source>
</evidence>
<dbReference type="PROSITE" id="PS00903">
    <property type="entry name" value="CYT_DCMP_DEAMINASES_1"/>
    <property type="match status" value="1"/>
</dbReference>
<gene>
    <name evidence="17" type="primary">20352670</name>
    <name evidence="16" type="ORF">GGTG_12212</name>
</gene>
<evidence type="ECO:0000256" key="9">
    <source>
        <dbReference type="ARBA" id="ARBA00049558"/>
    </source>
</evidence>
<evidence type="ECO:0000256" key="13">
    <source>
        <dbReference type="RuleBase" id="RU364006"/>
    </source>
</evidence>
<dbReference type="SUPFAM" id="SSF53927">
    <property type="entry name" value="Cytidine deaminase-like"/>
    <property type="match status" value="1"/>
</dbReference>
<dbReference type="EC" id="3.5.4.5" evidence="4 13"/>
<evidence type="ECO:0000259" key="15">
    <source>
        <dbReference type="PROSITE" id="PS51747"/>
    </source>
</evidence>
<dbReference type="GO" id="GO:0004126">
    <property type="term" value="F:cytidine deaminase activity"/>
    <property type="evidence" value="ECO:0007669"/>
    <property type="project" value="UniProtKB-UniRule"/>
</dbReference>
<evidence type="ECO:0000256" key="14">
    <source>
        <dbReference type="SAM" id="MobiDB-lite"/>
    </source>
</evidence>
<reference evidence="16" key="3">
    <citation type="submission" date="2010-09" db="EMBL/GenBank/DDBJ databases">
        <title>Annotation of Gaeumannomyces graminis var. tritici R3-111a-1.</title>
        <authorList>
            <consortium name="The Broad Institute Genome Sequencing Platform"/>
            <person name="Ma L.-J."/>
            <person name="Dead R."/>
            <person name="Young S.K."/>
            <person name="Zeng Q."/>
            <person name="Gargeya S."/>
            <person name="Fitzgerald M."/>
            <person name="Haas B."/>
            <person name="Abouelleil A."/>
            <person name="Alvarado L."/>
            <person name="Arachchi H.M."/>
            <person name="Berlin A."/>
            <person name="Brown A."/>
            <person name="Chapman S.B."/>
            <person name="Chen Z."/>
            <person name="Dunbar C."/>
            <person name="Freedman E."/>
            <person name="Gearin G."/>
            <person name="Gellesch M."/>
            <person name="Goldberg J."/>
            <person name="Griggs A."/>
            <person name="Gujja S."/>
            <person name="Heiman D."/>
            <person name="Howarth C."/>
            <person name="Larson L."/>
            <person name="Lui A."/>
            <person name="MacDonald P.J.P."/>
            <person name="Mehta T."/>
            <person name="Montmayeur A."/>
            <person name="Murphy C."/>
            <person name="Neiman D."/>
            <person name="Pearson M."/>
            <person name="Priest M."/>
            <person name="Roberts A."/>
            <person name="Saif S."/>
            <person name="Shea T."/>
            <person name="Shenoy N."/>
            <person name="Sisk P."/>
            <person name="Stolte C."/>
            <person name="Sykes S."/>
            <person name="Yandava C."/>
            <person name="Wortman J."/>
            <person name="Nusbaum C."/>
            <person name="Birren B."/>
        </authorList>
    </citation>
    <scope>NUCLEOTIDE SEQUENCE</scope>
    <source>
        <strain evidence="16">R3-111a-1</strain>
    </source>
</reference>
<dbReference type="Pfam" id="PF00383">
    <property type="entry name" value="dCMP_cyt_deam_1"/>
    <property type="match status" value="1"/>
</dbReference>
<dbReference type="PANTHER" id="PTHR11644">
    <property type="entry name" value="CYTIDINE DEAMINASE"/>
    <property type="match status" value="1"/>
</dbReference>
<dbReference type="FunFam" id="3.40.140.10:FF:000008">
    <property type="entry name" value="Cytidine deaminase"/>
    <property type="match status" value="1"/>
</dbReference>
<feature type="compositionally biased region" description="Pro residues" evidence="14">
    <location>
        <begin position="7"/>
        <end position="16"/>
    </location>
</feature>
<dbReference type="InterPro" id="IPR016192">
    <property type="entry name" value="APOBEC/CMP_deaminase_Zn-bd"/>
</dbReference>
<evidence type="ECO:0000256" key="4">
    <source>
        <dbReference type="ARBA" id="ARBA00012783"/>
    </source>
</evidence>
<dbReference type="GO" id="GO:0055086">
    <property type="term" value="P:nucleobase-containing small molecule metabolic process"/>
    <property type="evidence" value="ECO:0007669"/>
    <property type="project" value="UniProtKB-ARBA"/>
</dbReference>
<keyword evidence="6 13" id="KW-0378">Hydrolase</keyword>
<comment type="catalytic activity">
    <reaction evidence="13">
        <text>2'-deoxycytidine + H2O + H(+) = 2'-deoxyuridine + NH4(+)</text>
        <dbReference type="Rhea" id="RHEA:13433"/>
        <dbReference type="ChEBI" id="CHEBI:15377"/>
        <dbReference type="ChEBI" id="CHEBI:15378"/>
        <dbReference type="ChEBI" id="CHEBI:15698"/>
        <dbReference type="ChEBI" id="CHEBI:16450"/>
        <dbReference type="ChEBI" id="CHEBI:28938"/>
        <dbReference type="EC" id="3.5.4.5"/>
    </reaction>
</comment>
<name>J3PFD5_GAET3</name>
<dbReference type="InterPro" id="IPR006262">
    <property type="entry name" value="Cyt_deam_tetra"/>
</dbReference>
<dbReference type="PANTHER" id="PTHR11644:SF2">
    <property type="entry name" value="CYTIDINE DEAMINASE"/>
    <property type="match status" value="1"/>
</dbReference>
<dbReference type="InterPro" id="IPR050202">
    <property type="entry name" value="Cyt/Deoxycyt_deaminase"/>
</dbReference>
<feature type="binding site" evidence="12">
    <location>
        <position position="130"/>
    </location>
    <ligand>
        <name>Zn(2+)</name>
        <dbReference type="ChEBI" id="CHEBI:29105"/>
        <note>catalytic</note>
    </ligand>
</feature>
<feature type="active site" description="Proton donor" evidence="10">
    <location>
        <position position="99"/>
    </location>
</feature>
<comment type="function">
    <text evidence="2 13">This enzyme scavenges exogenous and endogenous cytidine and 2'-deoxycytidine for UMP synthesis.</text>
</comment>
<evidence type="ECO:0000256" key="11">
    <source>
        <dbReference type="PIRSR" id="PIRSR606262-2"/>
    </source>
</evidence>
<evidence type="ECO:0000256" key="12">
    <source>
        <dbReference type="PIRSR" id="PIRSR606262-3"/>
    </source>
</evidence>
<dbReference type="EnsemblFungi" id="EJT70037">
    <property type="protein sequence ID" value="EJT70037"/>
    <property type="gene ID" value="GGTG_12212"/>
</dbReference>
<reference evidence="17" key="4">
    <citation type="journal article" date="2015" name="G3 (Bethesda)">
        <title>Genome sequences of three phytopathogenic species of the Magnaporthaceae family of fungi.</title>
        <authorList>
            <person name="Okagaki L.H."/>
            <person name="Nunes C.C."/>
            <person name="Sailsbery J."/>
            <person name="Clay B."/>
            <person name="Brown D."/>
            <person name="John T."/>
            <person name="Oh Y."/>
            <person name="Young N."/>
            <person name="Fitzgerald M."/>
            <person name="Haas B.J."/>
            <person name="Zeng Q."/>
            <person name="Young S."/>
            <person name="Adiconis X."/>
            <person name="Fan L."/>
            <person name="Levin J.Z."/>
            <person name="Mitchell T.K."/>
            <person name="Okubara P.A."/>
            <person name="Farman M.L."/>
            <person name="Kohn L.M."/>
            <person name="Birren B."/>
            <person name="Ma L.-J."/>
            <person name="Dean R.A."/>
        </authorList>
    </citation>
    <scope>NUCLEOTIDE SEQUENCE</scope>
    <source>
        <strain evidence="17">R3-111a-1</strain>
    </source>
</reference>
<sequence length="188" mass="19440">MSSPFPQSQPQPPPPTHSSADEAAVGGACGDHGLSRAEFDELRRRATAAKATCYAPYSNFRVGACALSEGGGGPEGAASPYISGANVENASYPVGVCAEVTTLSSAVTSGHRRFRALAVATDVAPPASPCGRCRQFIREFCPLDMPILMFDKNEDFIVMKLEALLPLSFGPENLLPPGAAAAAARGSA</sequence>
<accession>J3PFD5</accession>
<dbReference type="NCBIfam" id="TIGR01354">
    <property type="entry name" value="cyt_deam_tetra"/>
    <property type="match status" value="1"/>
</dbReference>
<dbReference type="CDD" id="cd01283">
    <property type="entry name" value="cytidine_deaminase"/>
    <property type="match status" value="1"/>
</dbReference>
<dbReference type="RefSeq" id="XP_009228371.1">
    <property type="nucleotide sequence ID" value="XM_009230107.1"/>
</dbReference>
<dbReference type="InterPro" id="IPR016193">
    <property type="entry name" value="Cytidine_deaminase-like"/>
</dbReference>
<evidence type="ECO:0000256" key="7">
    <source>
        <dbReference type="ARBA" id="ARBA00022833"/>
    </source>
</evidence>
<dbReference type="GO" id="GO:0042802">
    <property type="term" value="F:identical protein binding"/>
    <property type="evidence" value="ECO:0007669"/>
    <property type="project" value="UniProtKB-ARBA"/>
</dbReference>
<comment type="catalytic activity">
    <reaction evidence="9 13">
        <text>cytidine + H2O + H(+) = uridine + NH4(+)</text>
        <dbReference type="Rhea" id="RHEA:16069"/>
        <dbReference type="ChEBI" id="CHEBI:15377"/>
        <dbReference type="ChEBI" id="CHEBI:15378"/>
        <dbReference type="ChEBI" id="CHEBI:16704"/>
        <dbReference type="ChEBI" id="CHEBI:17562"/>
        <dbReference type="ChEBI" id="CHEBI:28938"/>
        <dbReference type="EC" id="3.5.4.5"/>
    </reaction>
</comment>
<evidence type="ECO:0000313" key="16">
    <source>
        <dbReference type="EMBL" id="EJT70037.1"/>
    </source>
</evidence>
<dbReference type="GO" id="GO:0005829">
    <property type="term" value="C:cytosol"/>
    <property type="evidence" value="ECO:0007669"/>
    <property type="project" value="TreeGrafter"/>
</dbReference>
<evidence type="ECO:0000256" key="3">
    <source>
        <dbReference type="ARBA" id="ARBA00006576"/>
    </source>
</evidence>
<comment type="similarity">
    <text evidence="3 13">Belongs to the cytidine and deoxycytidylate deaminase family.</text>
</comment>
<dbReference type="STRING" id="644352.J3PFD5"/>
<dbReference type="GO" id="GO:0072527">
    <property type="term" value="P:pyrimidine-containing compound metabolic process"/>
    <property type="evidence" value="ECO:0007669"/>
    <property type="project" value="UniProtKB-ARBA"/>
</dbReference>
<reference evidence="18" key="1">
    <citation type="submission" date="2010-07" db="EMBL/GenBank/DDBJ databases">
        <title>The genome sequence of Gaeumannomyces graminis var. tritici strain R3-111a-1.</title>
        <authorList>
            <consortium name="The Broad Institute Genome Sequencing Platform"/>
            <person name="Ma L.-J."/>
            <person name="Dead R."/>
            <person name="Young S."/>
            <person name="Zeng Q."/>
            <person name="Koehrsen M."/>
            <person name="Alvarado L."/>
            <person name="Berlin A."/>
            <person name="Chapman S.B."/>
            <person name="Chen Z."/>
            <person name="Freedman E."/>
            <person name="Gellesch M."/>
            <person name="Goldberg J."/>
            <person name="Griggs A."/>
            <person name="Gujja S."/>
            <person name="Heilman E.R."/>
            <person name="Heiman D."/>
            <person name="Hepburn T."/>
            <person name="Howarth C."/>
            <person name="Jen D."/>
            <person name="Larson L."/>
            <person name="Mehta T."/>
            <person name="Neiman D."/>
            <person name="Pearson M."/>
            <person name="Roberts A."/>
            <person name="Saif S."/>
            <person name="Shea T."/>
            <person name="Shenoy N."/>
            <person name="Sisk P."/>
            <person name="Stolte C."/>
            <person name="Sykes S."/>
            <person name="Walk T."/>
            <person name="White J."/>
            <person name="Yandava C."/>
            <person name="Haas B."/>
            <person name="Nusbaum C."/>
            <person name="Birren B."/>
        </authorList>
    </citation>
    <scope>NUCLEOTIDE SEQUENCE [LARGE SCALE GENOMIC DNA]</scope>
    <source>
        <strain evidence="18">R3-111a-1</strain>
    </source>
</reference>
<dbReference type="OrthoDB" id="414540at2759"/>
<evidence type="ECO:0000256" key="1">
    <source>
        <dbReference type="ARBA" id="ARBA00001947"/>
    </source>
</evidence>
<reference evidence="16" key="2">
    <citation type="submission" date="2010-07" db="EMBL/GenBank/DDBJ databases">
        <authorList>
            <consortium name="The Broad Institute Genome Sequencing Platform"/>
            <consortium name="Broad Institute Genome Sequencing Center for Infectious Disease"/>
            <person name="Ma L.-J."/>
            <person name="Dead R."/>
            <person name="Young S."/>
            <person name="Zeng Q."/>
            <person name="Koehrsen M."/>
            <person name="Alvarado L."/>
            <person name="Berlin A."/>
            <person name="Chapman S.B."/>
            <person name="Chen Z."/>
            <person name="Freedman E."/>
            <person name="Gellesch M."/>
            <person name="Goldberg J."/>
            <person name="Griggs A."/>
            <person name="Gujja S."/>
            <person name="Heilman E.R."/>
            <person name="Heiman D."/>
            <person name="Hepburn T."/>
            <person name="Howarth C."/>
            <person name="Jen D."/>
            <person name="Larson L."/>
            <person name="Mehta T."/>
            <person name="Neiman D."/>
            <person name="Pearson M."/>
            <person name="Roberts A."/>
            <person name="Saif S."/>
            <person name="Shea T."/>
            <person name="Shenoy N."/>
            <person name="Sisk P."/>
            <person name="Stolte C."/>
            <person name="Sykes S."/>
            <person name="Walk T."/>
            <person name="White J."/>
            <person name="Yandava C."/>
            <person name="Haas B."/>
            <person name="Nusbaum C."/>
            <person name="Birren B."/>
        </authorList>
    </citation>
    <scope>NUCLEOTIDE SEQUENCE</scope>
    <source>
        <strain evidence="16">R3-111a-1</strain>
    </source>
</reference>
<keyword evidence="18" id="KW-1185">Reference proteome</keyword>
<proteinExistence type="inferred from homology"/>
<reference evidence="17" key="5">
    <citation type="submission" date="2018-04" db="UniProtKB">
        <authorList>
            <consortium name="EnsemblFungi"/>
        </authorList>
    </citation>
    <scope>IDENTIFICATION</scope>
    <source>
        <strain evidence="17">R3-111a-1</strain>
    </source>
</reference>
<feature type="binding site" evidence="12">
    <location>
        <position position="97"/>
    </location>
    <ligand>
        <name>Zn(2+)</name>
        <dbReference type="ChEBI" id="CHEBI:29105"/>
        <note>catalytic</note>
    </ligand>
</feature>
<feature type="domain" description="CMP/dCMP-type deaminase" evidence="15">
    <location>
        <begin position="37"/>
        <end position="172"/>
    </location>
</feature>
<protein>
    <recommendedName>
        <fullName evidence="4 13">Cytidine deaminase</fullName>
        <ecNumber evidence="4 13">3.5.4.5</ecNumber>
    </recommendedName>
    <alternativeName>
        <fullName evidence="8 13">Cytidine aminohydrolase</fullName>
    </alternativeName>
</protein>
<feature type="region of interest" description="Disordered" evidence="14">
    <location>
        <begin position="1"/>
        <end position="29"/>
    </location>
</feature>